<accession>A0ABM1VX62</accession>
<evidence type="ECO:0000313" key="16">
    <source>
        <dbReference type="RefSeq" id="XP_035827004.1"/>
    </source>
</evidence>
<dbReference type="RefSeq" id="XP_035827004.1">
    <property type="nucleotide sequence ID" value="XM_035971111.1"/>
</dbReference>
<reference evidence="16" key="1">
    <citation type="submission" date="2025-08" db="UniProtKB">
        <authorList>
            <consortium name="RefSeq"/>
        </authorList>
    </citation>
    <scope>IDENTIFICATION</scope>
</reference>
<keyword evidence="5" id="KW-0297">G-protein coupled receptor</keyword>
<feature type="domain" description="Receptor ligand binding region" evidence="13">
    <location>
        <begin position="81"/>
        <end position="514"/>
    </location>
</feature>
<keyword evidence="9" id="KW-0807">Transducer</keyword>
<evidence type="ECO:0000256" key="12">
    <source>
        <dbReference type="SAM" id="SignalP"/>
    </source>
</evidence>
<dbReference type="SUPFAM" id="SSF53822">
    <property type="entry name" value="Periplasmic binding protein-like I"/>
    <property type="match status" value="2"/>
</dbReference>
<evidence type="ECO:0000256" key="3">
    <source>
        <dbReference type="ARBA" id="ARBA00022692"/>
    </source>
</evidence>
<dbReference type="Gene3D" id="2.10.50.30">
    <property type="entry name" value="GPCR, family 3, nine cysteines domain"/>
    <property type="match status" value="1"/>
</dbReference>
<dbReference type="Pfam" id="PF07562">
    <property type="entry name" value="NCD3G"/>
    <property type="match status" value="1"/>
</dbReference>
<sequence length="797" mass="88209">MTRYLPNFTTRLLLVLFYCLANKLEMPAASPLLFPGQPPFRYTREGDVIIGGILSGFGYNVSGLCNRTLFTDSSFHFSEGVVHAIERVNRNSSILPGVTLGFAILDDCMKENTAAVQAMTFVKRAGKSLQILARNDNNNSSSSDNNNSNTFCRFDLNASTITNAEFGVNHTSCFVASQDVCPAQYAGSSDKPEGDELPVYDVIGVIGALRSSSSQAASLVLGPAQIPLISFASTSEELSHKALYPYFMRVIPSDNYLVKAIVELIRQLGWSYVSVLYAEGSFGELAYSALREDIGKIDGVCIAYAQKIFQDASYKDHQWILQELAGHNQARVVIAFTDPPSVKRLLRASHEQGTSGWFIWLGNDSWKVALGGVKEELYIRSVAGSLVSGFQALVSPAYNQHVHQMNPRNNRNPWFLHDWEETFNCSITDPDCVQNNDVMSLVGVSTYPYADIAYTAVLTYAHALERVLQNQCPNATGHDVRECMRGTDFLSYLRNSSFYGPSGLVEFDDTGTVLSELTFEQIIPGKEYKSMSIVPVLVYDARTSHVTQVRNFTFHYLSPGPEIDDIPESVCSKPCEPGEFVIQKYPECCWECRRCRNNEILVDDFTDCLPCPEATWPDPESNFTVCETISPEFPSLSEPLVILCLVLALMGVLGVALVTLAYVKHRDVRVIKASSKELSFLQLGAILTAQSSPIEALRAETGVPSIESTINANCPQINRGGPANEQRPPPTNGGNGTSAQTPIETRRFPKKGRRRQQKEPTSVQLREAHHLLRNQAVGTGNQPRHRFPPPVRHELKE</sequence>
<dbReference type="Gene3D" id="3.40.50.2300">
    <property type="match status" value="2"/>
</dbReference>
<dbReference type="GeneID" id="101860511"/>
<proteinExistence type="predicted"/>
<evidence type="ECO:0000256" key="6">
    <source>
        <dbReference type="ARBA" id="ARBA00023136"/>
    </source>
</evidence>
<gene>
    <name evidence="16" type="primary">LOC101860511</name>
</gene>
<name>A0ABM1VX62_APLCA</name>
<evidence type="ECO:0000256" key="8">
    <source>
        <dbReference type="ARBA" id="ARBA00023180"/>
    </source>
</evidence>
<keyword evidence="8" id="KW-0325">Glycoprotein</keyword>
<keyword evidence="6 11" id="KW-0472">Membrane</keyword>
<evidence type="ECO:0000256" key="11">
    <source>
        <dbReference type="SAM" id="Phobius"/>
    </source>
</evidence>
<evidence type="ECO:0000256" key="7">
    <source>
        <dbReference type="ARBA" id="ARBA00023170"/>
    </source>
</evidence>
<evidence type="ECO:0000256" key="9">
    <source>
        <dbReference type="ARBA" id="ARBA00023224"/>
    </source>
</evidence>
<keyword evidence="4 11" id="KW-1133">Transmembrane helix</keyword>
<keyword evidence="15" id="KW-1185">Reference proteome</keyword>
<dbReference type="Pfam" id="PF01094">
    <property type="entry name" value="ANF_receptor"/>
    <property type="match status" value="1"/>
</dbReference>
<feature type="signal peptide" evidence="12">
    <location>
        <begin position="1"/>
        <end position="21"/>
    </location>
</feature>
<dbReference type="InterPro" id="IPR011500">
    <property type="entry name" value="GPCR_3_9-Cys_dom"/>
</dbReference>
<evidence type="ECO:0000259" key="13">
    <source>
        <dbReference type="Pfam" id="PF01094"/>
    </source>
</evidence>
<feature type="chain" id="PRO_5045082028" evidence="12">
    <location>
        <begin position="22"/>
        <end position="797"/>
    </location>
</feature>
<organism evidence="15 16">
    <name type="scientific">Aplysia californica</name>
    <name type="common">California sea hare</name>
    <dbReference type="NCBI Taxonomy" id="6500"/>
    <lineage>
        <taxon>Eukaryota</taxon>
        <taxon>Metazoa</taxon>
        <taxon>Spiralia</taxon>
        <taxon>Lophotrochozoa</taxon>
        <taxon>Mollusca</taxon>
        <taxon>Gastropoda</taxon>
        <taxon>Heterobranchia</taxon>
        <taxon>Euthyneura</taxon>
        <taxon>Tectipleura</taxon>
        <taxon>Aplysiida</taxon>
        <taxon>Aplysioidea</taxon>
        <taxon>Aplysiidae</taxon>
        <taxon>Aplysia</taxon>
    </lineage>
</organism>
<dbReference type="Proteomes" id="UP000694888">
    <property type="component" value="Unplaced"/>
</dbReference>
<keyword evidence="2" id="KW-1003">Cell membrane</keyword>
<keyword evidence="12" id="KW-0732">Signal</keyword>
<feature type="domain" description="GPCR family 3 nine cysteines" evidence="14">
    <location>
        <begin position="566"/>
        <end position="617"/>
    </location>
</feature>
<evidence type="ECO:0000256" key="4">
    <source>
        <dbReference type="ARBA" id="ARBA00022989"/>
    </source>
</evidence>
<evidence type="ECO:0000313" key="15">
    <source>
        <dbReference type="Proteomes" id="UP000694888"/>
    </source>
</evidence>
<feature type="transmembrane region" description="Helical" evidence="11">
    <location>
        <begin position="640"/>
        <end position="663"/>
    </location>
</feature>
<evidence type="ECO:0000256" key="1">
    <source>
        <dbReference type="ARBA" id="ARBA00004651"/>
    </source>
</evidence>
<evidence type="ECO:0000259" key="14">
    <source>
        <dbReference type="Pfam" id="PF07562"/>
    </source>
</evidence>
<feature type="region of interest" description="Disordered" evidence="10">
    <location>
        <begin position="711"/>
        <end position="797"/>
    </location>
</feature>
<keyword evidence="7 16" id="KW-0675">Receptor</keyword>
<dbReference type="PRINTS" id="PR00248">
    <property type="entry name" value="GPCRMGR"/>
</dbReference>
<dbReference type="InterPro" id="IPR028082">
    <property type="entry name" value="Peripla_BP_I"/>
</dbReference>
<evidence type="ECO:0000256" key="5">
    <source>
        <dbReference type="ARBA" id="ARBA00023040"/>
    </source>
</evidence>
<evidence type="ECO:0000256" key="10">
    <source>
        <dbReference type="SAM" id="MobiDB-lite"/>
    </source>
</evidence>
<dbReference type="PANTHER" id="PTHR24060">
    <property type="entry name" value="METABOTROPIC GLUTAMATE RECEPTOR"/>
    <property type="match status" value="1"/>
</dbReference>
<comment type="subcellular location">
    <subcellularLocation>
        <location evidence="1">Cell membrane</location>
        <topology evidence="1">Multi-pass membrane protein</topology>
    </subcellularLocation>
</comment>
<dbReference type="InterPro" id="IPR001828">
    <property type="entry name" value="ANF_lig-bd_rcpt"/>
</dbReference>
<dbReference type="InterPro" id="IPR038550">
    <property type="entry name" value="GPCR_3_9-Cys_sf"/>
</dbReference>
<keyword evidence="3 11" id="KW-0812">Transmembrane</keyword>
<protein>
    <submittedName>
        <fullName evidence="16">Metabotropic glutamate receptor 6</fullName>
    </submittedName>
</protein>
<dbReference type="InterPro" id="IPR000337">
    <property type="entry name" value="GPCR_3"/>
</dbReference>
<evidence type="ECO:0000256" key="2">
    <source>
        <dbReference type="ARBA" id="ARBA00022475"/>
    </source>
</evidence>
<dbReference type="InterPro" id="IPR050726">
    <property type="entry name" value="mGluR"/>
</dbReference>